<dbReference type="AlphaFoldDB" id="A0A9P7K9W8"/>
<gene>
    <name evidence="2" type="ORF">DXG03_009488</name>
</gene>
<evidence type="ECO:0000313" key="3">
    <source>
        <dbReference type="Proteomes" id="UP000775547"/>
    </source>
</evidence>
<feature type="region of interest" description="Disordered" evidence="1">
    <location>
        <begin position="1"/>
        <end position="184"/>
    </location>
</feature>
<evidence type="ECO:0000256" key="1">
    <source>
        <dbReference type="SAM" id="MobiDB-lite"/>
    </source>
</evidence>
<proteinExistence type="predicted"/>
<protein>
    <submittedName>
        <fullName evidence="2">Uncharacterized protein</fullName>
    </submittedName>
</protein>
<comment type="caution">
    <text evidence="2">The sequence shown here is derived from an EMBL/GenBank/DDBJ whole genome shotgun (WGS) entry which is preliminary data.</text>
</comment>
<reference evidence="2" key="1">
    <citation type="submission" date="2020-07" db="EMBL/GenBank/DDBJ databases">
        <authorList>
            <person name="Nieuwenhuis M."/>
            <person name="Van De Peppel L.J.J."/>
        </authorList>
    </citation>
    <scope>NUCLEOTIDE SEQUENCE</scope>
    <source>
        <strain evidence="2">AP01</strain>
        <tissue evidence="2">Mycelium</tissue>
    </source>
</reference>
<dbReference type="EMBL" id="JABCKV010000090">
    <property type="protein sequence ID" value="KAG5643916.1"/>
    <property type="molecule type" value="Genomic_DNA"/>
</dbReference>
<sequence length="184" mass="19231">MISPKSIPPVRVAGADSGGDTGHTPTPKLLRSLTPDYFSANLETPYRRPSPTGGDLGQNTPPGFLDTGLKRPPLLHSDEVAIARGDGPVTGGDSGQNPPPKRLGRDTSGENGQLPPPKSLRRDGAHSGGDTGQTPPRKLFFKANARGQDTGGESAQLPPPKRLGRDTSGENGQLPPPKRLGRDT</sequence>
<dbReference type="Proteomes" id="UP000775547">
    <property type="component" value="Unassembled WGS sequence"/>
</dbReference>
<evidence type="ECO:0000313" key="2">
    <source>
        <dbReference type="EMBL" id="KAG5643916.1"/>
    </source>
</evidence>
<organism evidence="2 3">
    <name type="scientific">Asterophora parasitica</name>
    <dbReference type="NCBI Taxonomy" id="117018"/>
    <lineage>
        <taxon>Eukaryota</taxon>
        <taxon>Fungi</taxon>
        <taxon>Dikarya</taxon>
        <taxon>Basidiomycota</taxon>
        <taxon>Agaricomycotina</taxon>
        <taxon>Agaricomycetes</taxon>
        <taxon>Agaricomycetidae</taxon>
        <taxon>Agaricales</taxon>
        <taxon>Tricholomatineae</taxon>
        <taxon>Lyophyllaceae</taxon>
        <taxon>Asterophora</taxon>
    </lineage>
</organism>
<keyword evidence="3" id="KW-1185">Reference proteome</keyword>
<reference evidence="2" key="2">
    <citation type="submission" date="2021-10" db="EMBL/GenBank/DDBJ databases">
        <title>Phylogenomics reveals ancestral predisposition of the termite-cultivated fungus Termitomyces towards a domesticated lifestyle.</title>
        <authorList>
            <person name="Auxier B."/>
            <person name="Grum-Grzhimaylo A."/>
            <person name="Cardenas M.E."/>
            <person name="Lodge J.D."/>
            <person name="Laessoe T."/>
            <person name="Pedersen O."/>
            <person name="Smith M.E."/>
            <person name="Kuyper T.W."/>
            <person name="Franco-Molano E.A."/>
            <person name="Baroni T.J."/>
            <person name="Aanen D.K."/>
        </authorList>
    </citation>
    <scope>NUCLEOTIDE SEQUENCE</scope>
    <source>
        <strain evidence="2">AP01</strain>
        <tissue evidence="2">Mycelium</tissue>
    </source>
</reference>
<accession>A0A9P7K9W8</accession>
<name>A0A9P7K9W8_9AGAR</name>